<feature type="transmembrane region" description="Helical" evidence="1">
    <location>
        <begin position="56"/>
        <end position="81"/>
    </location>
</feature>
<sequence>MAALIVLALPICIADIKYHRIPNIYLILTFYVVALEQILTGVFSVKIFLLAASLLFVLQCIAGIGMGDVKLILLICATLNLSRAFQLGLLLLAICVSASLMVIIYFVVNARIPRQIALAPAILMGVGLYLCAGSVDFLQEYAHALVNSW</sequence>
<dbReference type="Gene3D" id="1.20.120.1220">
    <property type="match status" value="1"/>
</dbReference>
<evidence type="ECO:0000313" key="3">
    <source>
        <dbReference type="EMBL" id="CAB5074211.1"/>
    </source>
</evidence>
<dbReference type="GO" id="GO:0016020">
    <property type="term" value="C:membrane"/>
    <property type="evidence" value="ECO:0007669"/>
    <property type="project" value="InterPro"/>
</dbReference>
<dbReference type="InterPro" id="IPR000045">
    <property type="entry name" value="Prepilin_IV_endopep_pep"/>
</dbReference>
<protein>
    <submittedName>
        <fullName evidence="3">Unannotated protein</fullName>
    </submittedName>
</protein>
<name>A0A6J7V7S5_9ZZZZ</name>
<feature type="transmembrane region" description="Helical" evidence="1">
    <location>
        <begin position="115"/>
        <end position="135"/>
    </location>
</feature>
<evidence type="ECO:0000256" key="1">
    <source>
        <dbReference type="SAM" id="Phobius"/>
    </source>
</evidence>
<feature type="transmembrane region" description="Helical" evidence="1">
    <location>
        <begin position="24"/>
        <end position="49"/>
    </location>
</feature>
<feature type="transmembrane region" description="Helical" evidence="1">
    <location>
        <begin position="87"/>
        <end position="108"/>
    </location>
</feature>
<keyword evidence="1" id="KW-0812">Transmembrane</keyword>
<keyword evidence="1" id="KW-1133">Transmembrane helix</keyword>
<accession>A0A6J7V7S5</accession>
<dbReference type="EMBL" id="CAFBRA010000029">
    <property type="protein sequence ID" value="CAB5074211.1"/>
    <property type="molecule type" value="Genomic_DNA"/>
</dbReference>
<evidence type="ECO:0000259" key="2">
    <source>
        <dbReference type="Pfam" id="PF01478"/>
    </source>
</evidence>
<dbReference type="AlphaFoldDB" id="A0A6J7V7S5"/>
<gene>
    <name evidence="3" type="ORF">UFOPK4382_00582</name>
</gene>
<feature type="domain" description="Prepilin type IV endopeptidase peptidase" evidence="2">
    <location>
        <begin position="3"/>
        <end position="98"/>
    </location>
</feature>
<dbReference type="GO" id="GO:0004190">
    <property type="term" value="F:aspartic-type endopeptidase activity"/>
    <property type="evidence" value="ECO:0007669"/>
    <property type="project" value="InterPro"/>
</dbReference>
<dbReference type="Pfam" id="PF01478">
    <property type="entry name" value="Peptidase_A24"/>
    <property type="match status" value="1"/>
</dbReference>
<reference evidence="3" key="1">
    <citation type="submission" date="2020-05" db="EMBL/GenBank/DDBJ databases">
        <authorList>
            <person name="Chiriac C."/>
            <person name="Salcher M."/>
            <person name="Ghai R."/>
            <person name="Kavagutti S V."/>
        </authorList>
    </citation>
    <scope>NUCLEOTIDE SEQUENCE</scope>
</reference>
<keyword evidence="1" id="KW-0472">Membrane</keyword>
<organism evidence="3">
    <name type="scientific">freshwater metagenome</name>
    <dbReference type="NCBI Taxonomy" id="449393"/>
    <lineage>
        <taxon>unclassified sequences</taxon>
        <taxon>metagenomes</taxon>
        <taxon>ecological metagenomes</taxon>
    </lineage>
</organism>
<proteinExistence type="predicted"/>